<dbReference type="AlphaFoldDB" id="A0A398B326"/>
<dbReference type="InterPro" id="IPR034660">
    <property type="entry name" value="DinB/YfiT-like"/>
</dbReference>
<accession>A0A398B326</accession>
<sequence>MNSGKLLLIDKKDGFGATFSHLVSMMDYTRFTTLRAVEGLTIEELDYRLHEEANSIGMLLGHMGAVERWYQIFTFEKREPNEKEEKEIGPGISLGEDARVRYSGKPLEFYLESLAEIRKDTYAMFQTLPDEWLLDQAAFWGGDPANNYFKWFHVLEDELSHRGQIRLIKKYSRIGAAGK</sequence>
<proteinExistence type="predicted"/>
<evidence type="ECO:0000313" key="1">
    <source>
        <dbReference type="EMBL" id="RID82233.1"/>
    </source>
</evidence>
<comment type="caution">
    <text evidence="1">The sequence shown here is derived from an EMBL/GenBank/DDBJ whole genome shotgun (WGS) entry which is preliminary data.</text>
</comment>
<dbReference type="SUPFAM" id="SSF109854">
    <property type="entry name" value="DinB/YfiT-like putative metalloenzymes"/>
    <property type="match status" value="1"/>
</dbReference>
<dbReference type="Pfam" id="PF04978">
    <property type="entry name" value="MST"/>
    <property type="match status" value="1"/>
</dbReference>
<reference evidence="1 2" key="1">
    <citation type="submission" date="2018-08" db="EMBL/GenBank/DDBJ databases">
        <title>Bacillus jemisoniae sp. nov., Bacillus chryseoplanitiae sp. nov., Bacillus resnikiae sp. nov., and Bacillus frankliniae sp. nov., isolated from Viking spacecraft and associated surfaces.</title>
        <authorList>
            <person name="Seuylemezian A."/>
            <person name="Vaishampayan P."/>
        </authorList>
    </citation>
    <scope>NUCLEOTIDE SEQUENCE [LARGE SCALE GENOMIC DNA]</scope>
    <source>
        <strain evidence="1 2">JJ-247</strain>
    </source>
</reference>
<dbReference type="Gene3D" id="1.20.120.450">
    <property type="entry name" value="dinb family like domain"/>
    <property type="match status" value="1"/>
</dbReference>
<dbReference type="RefSeq" id="WP_119114540.1">
    <property type="nucleotide sequence ID" value="NZ_CBCSEO010000018.1"/>
</dbReference>
<gene>
    <name evidence="1" type="ORF">D1970_19565</name>
</gene>
<keyword evidence="2" id="KW-1185">Reference proteome</keyword>
<name>A0A398B326_9BACI</name>
<organism evidence="1 2">
    <name type="scientific">Mesobacillus zeae</name>
    <dbReference type="NCBI Taxonomy" id="1917180"/>
    <lineage>
        <taxon>Bacteria</taxon>
        <taxon>Bacillati</taxon>
        <taxon>Bacillota</taxon>
        <taxon>Bacilli</taxon>
        <taxon>Bacillales</taxon>
        <taxon>Bacillaceae</taxon>
        <taxon>Mesobacillus</taxon>
    </lineage>
</organism>
<evidence type="ECO:0000313" key="2">
    <source>
        <dbReference type="Proteomes" id="UP000265816"/>
    </source>
</evidence>
<dbReference type="EMBL" id="QWVT01000040">
    <property type="protein sequence ID" value="RID82233.1"/>
    <property type="molecule type" value="Genomic_DNA"/>
</dbReference>
<dbReference type="Proteomes" id="UP000265816">
    <property type="component" value="Unassembled WGS sequence"/>
</dbReference>
<protein>
    <submittedName>
        <fullName evidence="1">DUF664 domain-containing protein</fullName>
    </submittedName>
</protein>
<dbReference type="InterPro" id="IPR007061">
    <property type="entry name" value="MST-like"/>
</dbReference>
<dbReference type="OrthoDB" id="117483at2"/>